<evidence type="ECO:0000256" key="1">
    <source>
        <dbReference type="SAM" id="MobiDB-lite"/>
    </source>
</evidence>
<evidence type="ECO:0000313" key="3">
    <source>
        <dbReference type="EMBL" id="TMV09147.1"/>
    </source>
</evidence>
<keyword evidence="2" id="KW-1133">Transmembrane helix</keyword>
<proteinExistence type="predicted"/>
<accession>A0ABY2X2I5</accession>
<sequence>MIKTIQSLRPSSRGGIDHPAGSASTSGNIKKEETTMPSGGILHPHKPEFERFLHASVGEDRVGDAVTVFSALARLDLEPWEEAPALAALENEAAGSRLEMLLSQFRDVPALKQDYRLVARELIRLPERRERCATISGTVAKGPAMSSGVIWMVLAILFLAMQMVFAGAPGSGQ</sequence>
<organism evidence="3 4">
    <name type="scientific">Ruegeria sediminis</name>
    <dbReference type="NCBI Taxonomy" id="2583820"/>
    <lineage>
        <taxon>Bacteria</taxon>
        <taxon>Pseudomonadati</taxon>
        <taxon>Pseudomonadota</taxon>
        <taxon>Alphaproteobacteria</taxon>
        <taxon>Rhodobacterales</taxon>
        <taxon>Roseobacteraceae</taxon>
        <taxon>Ruegeria</taxon>
    </lineage>
</organism>
<comment type="caution">
    <text evidence="3">The sequence shown here is derived from an EMBL/GenBank/DDBJ whole genome shotgun (WGS) entry which is preliminary data.</text>
</comment>
<gene>
    <name evidence="3" type="ORF">FGK63_08555</name>
</gene>
<dbReference type="EMBL" id="VCPD01000002">
    <property type="protein sequence ID" value="TMV09147.1"/>
    <property type="molecule type" value="Genomic_DNA"/>
</dbReference>
<keyword evidence="4" id="KW-1185">Reference proteome</keyword>
<dbReference type="Proteomes" id="UP001193035">
    <property type="component" value="Unassembled WGS sequence"/>
</dbReference>
<evidence type="ECO:0000313" key="4">
    <source>
        <dbReference type="Proteomes" id="UP001193035"/>
    </source>
</evidence>
<dbReference type="RefSeq" id="WP_138841177.1">
    <property type="nucleotide sequence ID" value="NZ_VCPD01000002.1"/>
</dbReference>
<keyword evidence="2" id="KW-0472">Membrane</keyword>
<protein>
    <submittedName>
        <fullName evidence="3">Uncharacterized protein</fullName>
    </submittedName>
</protein>
<feature type="compositionally biased region" description="Polar residues" evidence="1">
    <location>
        <begin position="1"/>
        <end position="10"/>
    </location>
</feature>
<name>A0ABY2X2I5_9RHOB</name>
<feature type="transmembrane region" description="Helical" evidence="2">
    <location>
        <begin position="149"/>
        <end position="168"/>
    </location>
</feature>
<evidence type="ECO:0000256" key="2">
    <source>
        <dbReference type="SAM" id="Phobius"/>
    </source>
</evidence>
<reference evidence="3 4" key="1">
    <citation type="submission" date="2019-05" db="EMBL/GenBank/DDBJ databases">
        <title>Ruegeria sp. nov., isolated from tidal flat.</title>
        <authorList>
            <person name="Kim W."/>
        </authorList>
    </citation>
    <scope>NUCLEOTIDE SEQUENCE [LARGE SCALE GENOMIC DNA]</scope>
    <source>
        <strain evidence="3 4">CAU 1488</strain>
    </source>
</reference>
<keyword evidence="2" id="KW-0812">Transmembrane</keyword>
<feature type="region of interest" description="Disordered" evidence="1">
    <location>
        <begin position="1"/>
        <end position="39"/>
    </location>
</feature>